<dbReference type="SUPFAM" id="SSF47113">
    <property type="entry name" value="Histone-fold"/>
    <property type="match status" value="1"/>
</dbReference>
<dbReference type="InterPro" id="IPR003958">
    <property type="entry name" value="CBFA_NFYB_domain"/>
</dbReference>
<evidence type="ECO:0000313" key="11">
    <source>
        <dbReference type="Proteomes" id="UP000005240"/>
    </source>
</evidence>
<evidence type="ECO:0000256" key="3">
    <source>
        <dbReference type="ARBA" id="ARBA00023125"/>
    </source>
</evidence>
<accession>A0A180H0J0</accession>
<reference evidence="10" key="4">
    <citation type="submission" date="2025-05" db="UniProtKB">
        <authorList>
            <consortium name="EnsemblFungi"/>
        </authorList>
    </citation>
    <scope>IDENTIFICATION</scope>
    <source>
        <strain evidence="10">isolate 1-1 / race 1 (BBBD)</strain>
    </source>
</reference>
<feature type="compositionally biased region" description="Low complexity" evidence="7">
    <location>
        <begin position="11"/>
        <end position="20"/>
    </location>
</feature>
<dbReference type="GO" id="GO:0016602">
    <property type="term" value="C:CCAAT-binding factor complex"/>
    <property type="evidence" value="ECO:0007669"/>
    <property type="project" value="TreeGrafter"/>
</dbReference>
<dbReference type="STRING" id="630390.A0A180H0J0"/>
<name>A0A180H0J0_PUCT1</name>
<evidence type="ECO:0000256" key="6">
    <source>
        <dbReference type="ARBA" id="ARBA00038129"/>
    </source>
</evidence>
<feature type="domain" description="Transcription factor CBF/NF-Y/archaeal histone" evidence="8">
    <location>
        <begin position="66"/>
        <end position="129"/>
    </location>
</feature>
<keyword evidence="3" id="KW-0238">DNA-binding</keyword>
<evidence type="ECO:0000259" key="8">
    <source>
        <dbReference type="Pfam" id="PF00808"/>
    </source>
</evidence>
<dbReference type="GO" id="GO:0046982">
    <property type="term" value="F:protein heterodimerization activity"/>
    <property type="evidence" value="ECO:0007669"/>
    <property type="project" value="InterPro"/>
</dbReference>
<evidence type="ECO:0000256" key="5">
    <source>
        <dbReference type="ARBA" id="ARBA00023242"/>
    </source>
</evidence>
<dbReference type="Pfam" id="PF00808">
    <property type="entry name" value="CBFD_NFYB_HMF"/>
    <property type="match status" value="1"/>
</dbReference>
<gene>
    <name evidence="9" type="ORF">PTTG_25843</name>
</gene>
<feature type="compositionally biased region" description="Polar residues" evidence="7">
    <location>
        <begin position="385"/>
        <end position="395"/>
    </location>
</feature>
<dbReference type="FunFam" id="1.10.20.10:FF:000062">
    <property type="entry name" value="Nuclear transcription factor Y subunit C"/>
    <property type="match status" value="1"/>
</dbReference>
<evidence type="ECO:0000256" key="1">
    <source>
        <dbReference type="ARBA" id="ARBA00004123"/>
    </source>
</evidence>
<dbReference type="GO" id="GO:0001228">
    <property type="term" value="F:DNA-binding transcription activator activity, RNA polymerase II-specific"/>
    <property type="evidence" value="ECO:0007669"/>
    <property type="project" value="TreeGrafter"/>
</dbReference>
<reference evidence="9" key="1">
    <citation type="submission" date="2009-11" db="EMBL/GenBank/DDBJ databases">
        <authorList>
            <consortium name="The Broad Institute Genome Sequencing Platform"/>
            <person name="Ward D."/>
            <person name="Feldgarden M."/>
            <person name="Earl A."/>
            <person name="Young S.K."/>
            <person name="Zeng Q."/>
            <person name="Koehrsen M."/>
            <person name="Alvarado L."/>
            <person name="Berlin A."/>
            <person name="Bochicchio J."/>
            <person name="Borenstein D."/>
            <person name="Chapman S.B."/>
            <person name="Chen Z."/>
            <person name="Engels R."/>
            <person name="Freedman E."/>
            <person name="Gellesch M."/>
            <person name="Goldberg J."/>
            <person name="Griggs A."/>
            <person name="Gujja S."/>
            <person name="Heilman E."/>
            <person name="Heiman D."/>
            <person name="Hepburn T."/>
            <person name="Howarth C."/>
            <person name="Jen D."/>
            <person name="Larson L."/>
            <person name="Lewis B."/>
            <person name="Mehta T."/>
            <person name="Park D."/>
            <person name="Pearson M."/>
            <person name="Roberts A."/>
            <person name="Saif S."/>
            <person name="Shea T."/>
            <person name="Shenoy N."/>
            <person name="Sisk P."/>
            <person name="Stolte C."/>
            <person name="Sykes S."/>
            <person name="Thomson T."/>
            <person name="Walk T."/>
            <person name="White J."/>
            <person name="Yandava C."/>
            <person name="Izard J."/>
            <person name="Baranova O.V."/>
            <person name="Blanton J.M."/>
            <person name="Tanner A.C."/>
            <person name="Dewhirst F.E."/>
            <person name="Haas B."/>
            <person name="Nusbaum C."/>
            <person name="Birren B."/>
        </authorList>
    </citation>
    <scope>NUCLEOTIDE SEQUENCE [LARGE SCALE GENOMIC DNA]</scope>
    <source>
        <strain evidence="9">1-1 BBBD Race 1</strain>
    </source>
</reference>
<organism evidence="9">
    <name type="scientific">Puccinia triticina (isolate 1-1 / race 1 (BBBD))</name>
    <name type="common">Brown leaf rust fungus</name>
    <dbReference type="NCBI Taxonomy" id="630390"/>
    <lineage>
        <taxon>Eukaryota</taxon>
        <taxon>Fungi</taxon>
        <taxon>Dikarya</taxon>
        <taxon>Basidiomycota</taxon>
        <taxon>Pucciniomycotina</taxon>
        <taxon>Pucciniomycetes</taxon>
        <taxon>Pucciniales</taxon>
        <taxon>Pucciniaceae</taxon>
        <taxon>Puccinia</taxon>
    </lineage>
</organism>
<keyword evidence="2" id="KW-0805">Transcription regulation</keyword>
<dbReference type="VEuPathDB" id="FungiDB:PTTG_25843"/>
<dbReference type="EMBL" id="ADAS02000010">
    <property type="protein sequence ID" value="OAV97843.1"/>
    <property type="molecule type" value="Genomic_DNA"/>
</dbReference>
<sequence>MPSPPPHSPVTTKPTTATTSAATAPTAAISQFVPRPTTTTQTFLPEFWSHIIRNAEEYQSDFKDGQLPLARIKKLVKSDPDIKMIANEVTVLLDKACEIFINEITVRAFLVANSLNRRTVNTSDVAMAISQSDMFDFLIDIVPTEQLPPEGDSAANLPPCSSSFTSPTTATKNPTATRKRRATVPEIPEDANQTEPIVSTPLPSVPPPLPPKKKSKSNRVNRNLLPEEVAVPIPDTELIKKEQSPEIPPPRPPNGRSLAIPIPDSESIPPRTSDRTWELAVPITSNDQQPSNLPSTSAKTWEMAVPISDSSSHRTRSRNWEMAVPIPNDLSRPSHPPLNKGKRNWDLAMPIVDETREDSRHTGLAKTPPVSKRDSLQSPGLVYDDNQSSSNHGMVANNQRNWDLAVPIVDHQPGPSRQEGQMMPAIPNSNQSAGLATVPIDPALFDMAPSVKLTSDLINPHLLPYRDDLPNIPIKQEE</sequence>
<evidence type="ECO:0000256" key="7">
    <source>
        <dbReference type="SAM" id="MobiDB-lite"/>
    </source>
</evidence>
<dbReference type="Gene3D" id="1.10.20.10">
    <property type="entry name" value="Histone, subunit A"/>
    <property type="match status" value="1"/>
</dbReference>
<dbReference type="CDD" id="cd22908">
    <property type="entry name" value="HFD_NFYC-like"/>
    <property type="match status" value="1"/>
</dbReference>
<dbReference type="AlphaFoldDB" id="A0A180H0J0"/>
<dbReference type="EnsemblFungi" id="PTTG_25843-t43_1">
    <property type="protein sequence ID" value="PTTG_25843-t43_1-p1"/>
    <property type="gene ID" value="PTTG_25843"/>
</dbReference>
<dbReference type="Proteomes" id="UP000005240">
    <property type="component" value="Unassembled WGS sequence"/>
</dbReference>
<feature type="region of interest" description="Disordered" evidence="7">
    <location>
        <begin position="148"/>
        <end position="272"/>
    </location>
</feature>
<dbReference type="InterPro" id="IPR050568">
    <property type="entry name" value="Transcr_DNA_Rep_Reg"/>
</dbReference>
<keyword evidence="11" id="KW-1185">Reference proteome</keyword>
<feature type="region of interest" description="Disordered" evidence="7">
    <location>
        <begin position="1"/>
        <end position="20"/>
    </location>
</feature>
<keyword evidence="4" id="KW-0804">Transcription</keyword>
<evidence type="ECO:0000256" key="4">
    <source>
        <dbReference type="ARBA" id="ARBA00023163"/>
    </source>
</evidence>
<comment type="subcellular location">
    <subcellularLocation>
        <location evidence="1">Nucleus</location>
    </subcellularLocation>
</comment>
<dbReference type="GO" id="GO:0000978">
    <property type="term" value="F:RNA polymerase II cis-regulatory region sequence-specific DNA binding"/>
    <property type="evidence" value="ECO:0007669"/>
    <property type="project" value="TreeGrafter"/>
</dbReference>
<dbReference type="PANTHER" id="PTHR10252:SF8">
    <property type="entry name" value="NUCLEAR TRANSCRIPTION FACTOR Y SUBUNIT GAMMA"/>
    <property type="match status" value="1"/>
</dbReference>
<proteinExistence type="inferred from homology"/>
<feature type="region of interest" description="Disordered" evidence="7">
    <location>
        <begin position="354"/>
        <end position="395"/>
    </location>
</feature>
<evidence type="ECO:0000256" key="2">
    <source>
        <dbReference type="ARBA" id="ARBA00023015"/>
    </source>
</evidence>
<reference evidence="9" key="2">
    <citation type="submission" date="2016-05" db="EMBL/GenBank/DDBJ databases">
        <title>Comparative analysis highlights variable genome content of wheat rusts and divergence of the mating loci.</title>
        <authorList>
            <person name="Cuomo C.A."/>
            <person name="Bakkeren G."/>
            <person name="Szabo L."/>
            <person name="Khalil H."/>
            <person name="Joly D."/>
            <person name="Goldberg J."/>
            <person name="Young S."/>
            <person name="Zeng Q."/>
            <person name="Fellers J."/>
        </authorList>
    </citation>
    <scope>NUCLEOTIDE SEQUENCE [LARGE SCALE GENOMIC DNA]</scope>
    <source>
        <strain evidence="9">1-1 BBBD Race 1</strain>
    </source>
</reference>
<dbReference type="PANTHER" id="PTHR10252">
    <property type="entry name" value="HISTONE-LIKE TRANSCRIPTION FACTOR CCAAT-RELATED"/>
    <property type="match status" value="1"/>
</dbReference>
<keyword evidence="5" id="KW-0539">Nucleus</keyword>
<dbReference type="InterPro" id="IPR009072">
    <property type="entry name" value="Histone-fold"/>
</dbReference>
<reference evidence="10 11" key="3">
    <citation type="journal article" date="2017" name="G3 (Bethesda)">
        <title>Comparative analysis highlights variable genome content of wheat rusts and divergence of the mating loci.</title>
        <authorList>
            <person name="Cuomo C.A."/>
            <person name="Bakkeren G."/>
            <person name="Khalil H.B."/>
            <person name="Panwar V."/>
            <person name="Joly D."/>
            <person name="Linning R."/>
            <person name="Sakthikumar S."/>
            <person name="Song X."/>
            <person name="Adiconis X."/>
            <person name="Fan L."/>
            <person name="Goldberg J.M."/>
            <person name="Levin J.Z."/>
            <person name="Young S."/>
            <person name="Zeng Q."/>
            <person name="Anikster Y."/>
            <person name="Bruce M."/>
            <person name="Wang M."/>
            <person name="Yin C."/>
            <person name="McCallum B."/>
            <person name="Szabo L.J."/>
            <person name="Hulbert S."/>
            <person name="Chen X."/>
            <person name="Fellers J.P."/>
        </authorList>
    </citation>
    <scope>NUCLEOTIDE SEQUENCE</scope>
    <source>
        <strain evidence="10">isolate 1-1 / race 1 (BBBD)</strain>
        <strain evidence="11">Isolate 1-1 / race 1 (BBBD)</strain>
    </source>
</reference>
<protein>
    <submittedName>
        <fullName evidence="10">CBFD_NFYB_HMF domain-containing protein</fullName>
    </submittedName>
</protein>
<feature type="compositionally biased region" description="Low complexity" evidence="7">
    <location>
        <begin position="158"/>
        <end position="171"/>
    </location>
</feature>
<evidence type="ECO:0000313" key="10">
    <source>
        <dbReference type="EnsemblFungi" id="PTTG_25843-t43_1-p1"/>
    </source>
</evidence>
<evidence type="ECO:0000313" key="9">
    <source>
        <dbReference type="EMBL" id="OAV97843.1"/>
    </source>
</evidence>
<dbReference type="OrthoDB" id="1272441at2759"/>
<comment type="similarity">
    <text evidence="6">Belongs to the NFYC/HAP5 subunit family.</text>
</comment>